<dbReference type="AlphaFoldDB" id="A0A329YDM0"/>
<dbReference type="InterPro" id="IPR014567">
    <property type="entry name" value="UCP031900"/>
</dbReference>
<gene>
    <name evidence="2" type="ORF">DQ393_08440</name>
</gene>
<dbReference type="EMBL" id="QMKK01000025">
    <property type="protein sequence ID" value="RAX41637.1"/>
    <property type="molecule type" value="Genomic_DNA"/>
</dbReference>
<comment type="caution">
    <text evidence="2">The sequence shown here is derived from an EMBL/GenBank/DDBJ whole genome shotgun (WGS) entry which is preliminary data.</text>
</comment>
<protein>
    <recommendedName>
        <fullName evidence="1">Phytase-like domain-containing protein</fullName>
    </recommendedName>
</protein>
<evidence type="ECO:0000313" key="2">
    <source>
        <dbReference type="EMBL" id="RAX41637.1"/>
    </source>
</evidence>
<feature type="domain" description="Phytase-like" evidence="1">
    <location>
        <begin position="89"/>
        <end position="340"/>
    </location>
</feature>
<dbReference type="Pfam" id="PF13449">
    <property type="entry name" value="Phytase-like"/>
    <property type="match status" value="1"/>
</dbReference>
<dbReference type="PIRSF" id="PIRSF031900">
    <property type="entry name" value="UCP031900"/>
    <property type="match status" value="1"/>
</dbReference>
<evidence type="ECO:0000259" key="1">
    <source>
        <dbReference type="Pfam" id="PF13449"/>
    </source>
</evidence>
<proteinExistence type="predicted"/>
<dbReference type="InterPro" id="IPR027372">
    <property type="entry name" value="Phytase-like_dom"/>
</dbReference>
<reference evidence="2 3" key="1">
    <citation type="submission" date="2018-06" db="EMBL/GenBank/DDBJ databases">
        <title>Whole Genome Sequence of an efficient microsymbiont, Rhizobium tropici.</title>
        <authorList>
            <person name="Srinivasan R."/>
            <person name="Singh H.V."/>
            <person name="Srivastava R."/>
            <person name="Kumari B."/>
            <person name="Radhakrishna A."/>
        </authorList>
    </citation>
    <scope>NUCLEOTIDE SEQUENCE [LARGE SCALE GENOMIC DNA]</scope>
    <source>
        <strain evidence="2 3">IGFRI Rhizo-19</strain>
    </source>
</reference>
<dbReference type="Proteomes" id="UP000251205">
    <property type="component" value="Unassembled WGS sequence"/>
</dbReference>
<sequence>MASASWPLPFPSGIAGPWGLPVAGRWACLIAVLAGLLAGCSFASDSDEAGPAAVQAKVISTFRSGSDQSHFGSLEFLGGLELSSDNPLLGAISAIRFRADQRHFISVLDTGHWLTGAVERDEAGRLRGIGDVQILPMIDRDGGTDTGKGDLDAEGLALRGDRVLVSYEQYHRVDIYPDPGFEISPPDGTIPLPIPRWQLRANRSLEALMIAPKSGPLAGGAVVVAEDSLDDQGNMPAAVLDGPFQGRFAVRHHDGFNVSDGVFLPDGDLLLLERRFGLIHGLGLRIRRIAGADIKPGTVVDGDVIFEAGSRDQIDNMEGIDVFRAADGSLHLILVSDDNHSILQRSLMLEFRLHEENLLSQN</sequence>
<dbReference type="OrthoDB" id="9798693at2"/>
<organism evidence="2 3">
    <name type="scientific">Rhizobium tropici</name>
    <dbReference type="NCBI Taxonomy" id="398"/>
    <lineage>
        <taxon>Bacteria</taxon>
        <taxon>Pseudomonadati</taxon>
        <taxon>Pseudomonadota</taxon>
        <taxon>Alphaproteobacteria</taxon>
        <taxon>Hyphomicrobiales</taxon>
        <taxon>Rhizobiaceae</taxon>
        <taxon>Rhizobium/Agrobacterium group</taxon>
        <taxon>Rhizobium</taxon>
    </lineage>
</organism>
<accession>A0A329YDM0</accession>
<name>A0A329YDM0_RHITR</name>
<evidence type="ECO:0000313" key="3">
    <source>
        <dbReference type="Proteomes" id="UP000251205"/>
    </source>
</evidence>